<keyword evidence="2" id="KW-1185">Reference proteome</keyword>
<protein>
    <submittedName>
        <fullName evidence="1">Uncharacterized protein</fullName>
    </submittedName>
</protein>
<evidence type="ECO:0000313" key="2">
    <source>
        <dbReference type="Proteomes" id="UP000702425"/>
    </source>
</evidence>
<accession>A0ABX2D4V2</accession>
<gene>
    <name evidence="1" type="ORF">E5S67_05304</name>
</gene>
<comment type="caution">
    <text evidence="1">The sequence shown here is derived from an EMBL/GenBank/DDBJ whole genome shotgun (WGS) entry which is preliminary data.</text>
</comment>
<reference evidence="1 2" key="1">
    <citation type="journal article" date="2020" name="Sci. Rep.">
        <title>A novel cyanobacterial geosmin producer, revising GeoA distribution and dispersion patterns in Bacteria.</title>
        <authorList>
            <person name="Churro C."/>
            <person name="Semedo-Aguiar A.P."/>
            <person name="Silva A.D."/>
            <person name="Pereira-Leal J.B."/>
            <person name="Leite R.B."/>
        </authorList>
    </citation>
    <scope>NUCLEOTIDE SEQUENCE [LARGE SCALE GENOMIC DNA]</scope>
    <source>
        <strain evidence="1 2">IPMA8</strain>
    </source>
</reference>
<name>A0ABX2D4V2_9CYAN</name>
<sequence length="275" mass="29733">MAENQLENTKTFRRSITATDGTGIIEILNCAEAFAEYDTLSTSYYLGKSFYLEALSGAIYLPSYQQAPYPEIFPEMNAAEKIAAMLAVEEDYPFVGLRFHAKKGSGAWSILATARLQNKGRETTIPFVIPYLTINQLKLLSPDDRLGISIYNYGHGVLGSGDYINFEGDYRFNIDLIAKPQVRAIGAGLPYGIDIPTGAPTRFRTANANRAILYATNTGNVPIWIAGNSSVAIGTGIYLAPNGGGNLTEQTLTGELWAIADGGSSRICGLEASYV</sequence>
<dbReference type="Proteomes" id="UP000702425">
    <property type="component" value="Unassembled WGS sequence"/>
</dbReference>
<dbReference type="RefSeq" id="WP_172191647.1">
    <property type="nucleotide sequence ID" value="NZ_CAWPPK010000041.1"/>
</dbReference>
<proteinExistence type="predicted"/>
<dbReference type="EMBL" id="SRRZ01000135">
    <property type="protein sequence ID" value="NQE37531.1"/>
    <property type="molecule type" value="Genomic_DNA"/>
</dbReference>
<organism evidence="1 2">
    <name type="scientific">Microcoleus asticus IPMA8</name>
    <dbReference type="NCBI Taxonomy" id="2563858"/>
    <lineage>
        <taxon>Bacteria</taxon>
        <taxon>Bacillati</taxon>
        <taxon>Cyanobacteriota</taxon>
        <taxon>Cyanophyceae</taxon>
        <taxon>Oscillatoriophycideae</taxon>
        <taxon>Oscillatoriales</taxon>
        <taxon>Microcoleaceae</taxon>
        <taxon>Microcoleus</taxon>
        <taxon>Microcoleus asticus</taxon>
    </lineage>
</organism>
<evidence type="ECO:0000313" key="1">
    <source>
        <dbReference type="EMBL" id="NQE37531.1"/>
    </source>
</evidence>